<sequence>MPKVSVIIPVYGVEKYIERCVRSLFEQSLDSMEFIFVDDCTLDNSINILCNLVREYESRLAKSHKIVRIEKMPVNSGLPSVRKFGLQFCTGDYVVHCDSDDWVEKDMYKLMYEAAIQYSVDIVVCDYLHTDGDLYNRRFRGCYTPHIREFLYETLEGKVGWIVWNKLVKRSLYDNKIIYPLKSNGEDLALISQLLFYAKSIVYINKPLYNYFCNDKSITRMSSKDAAIKRFLDARENLNILDDFFEARQLFDDRYETALVNLKFKQKQFLYLYLNDPEVQRIWKIHYPELSTKVWYNSLIKVKDKLKFYLVIARYRLF</sequence>
<keyword evidence="2 4" id="KW-0808">Transferase</keyword>
<keyword evidence="1" id="KW-0328">Glycosyltransferase</keyword>
<evidence type="ECO:0000259" key="3">
    <source>
        <dbReference type="Pfam" id="PF00535"/>
    </source>
</evidence>
<dbReference type="CDD" id="cd00761">
    <property type="entry name" value="Glyco_tranf_GTA_type"/>
    <property type="match status" value="1"/>
</dbReference>
<accession>A0A1G6GBM5</accession>
<name>A0A1G6GBM5_BACOV</name>
<protein>
    <submittedName>
        <fullName evidence="4">Glycosyltransferase involved in cell wall bisynthesis</fullName>
    </submittedName>
</protein>
<dbReference type="Proteomes" id="UP000183670">
    <property type="component" value="Unassembled WGS sequence"/>
</dbReference>
<evidence type="ECO:0000313" key="5">
    <source>
        <dbReference type="Proteomes" id="UP000183670"/>
    </source>
</evidence>
<proteinExistence type="predicted"/>
<dbReference type="AlphaFoldDB" id="A0A1G6GBM5"/>
<dbReference type="InterPro" id="IPR001173">
    <property type="entry name" value="Glyco_trans_2-like"/>
</dbReference>
<organism evidence="4 5">
    <name type="scientific">Bacteroides ovatus</name>
    <dbReference type="NCBI Taxonomy" id="28116"/>
    <lineage>
        <taxon>Bacteria</taxon>
        <taxon>Pseudomonadati</taxon>
        <taxon>Bacteroidota</taxon>
        <taxon>Bacteroidia</taxon>
        <taxon>Bacteroidales</taxon>
        <taxon>Bacteroidaceae</taxon>
        <taxon>Bacteroides</taxon>
    </lineage>
</organism>
<dbReference type="EMBL" id="FMYE01000075">
    <property type="protein sequence ID" value="SDB79390.1"/>
    <property type="molecule type" value="Genomic_DNA"/>
</dbReference>
<gene>
    <name evidence="4" type="ORF">SAMN05192581_10756</name>
</gene>
<dbReference type="RefSeq" id="WP_074560136.1">
    <property type="nucleotide sequence ID" value="NZ_FMYE01000075.1"/>
</dbReference>
<evidence type="ECO:0000256" key="1">
    <source>
        <dbReference type="ARBA" id="ARBA00022676"/>
    </source>
</evidence>
<dbReference type="InterPro" id="IPR029044">
    <property type="entry name" value="Nucleotide-diphossugar_trans"/>
</dbReference>
<dbReference type="GO" id="GO:0016758">
    <property type="term" value="F:hexosyltransferase activity"/>
    <property type="evidence" value="ECO:0007669"/>
    <property type="project" value="UniProtKB-ARBA"/>
</dbReference>
<dbReference type="Gene3D" id="3.90.550.10">
    <property type="entry name" value="Spore Coat Polysaccharide Biosynthesis Protein SpsA, Chain A"/>
    <property type="match status" value="1"/>
</dbReference>
<reference evidence="4 5" key="1">
    <citation type="submission" date="2016-10" db="EMBL/GenBank/DDBJ databases">
        <authorList>
            <person name="de Groot N.N."/>
        </authorList>
    </citation>
    <scope>NUCLEOTIDE SEQUENCE [LARGE SCALE GENOMIC DNA]</scope>
    <source>
        <strain evidence="4 5">NLAE-zl-C500</strain>
    </source>
</reference>
<feature type="domain" description="Glycosyltransferase 2-like" evidence="3">
    <location>
        <begin position="5"/>
        <end position="147"/>
    </location>
</feature>
<dbReference type="SUPFAM" id="SSF53448">
    <property type="entry name" value="Nucleotide-diphospho-sugar transferases"/>
    <property type="match status" value="1"/>
</dbReference>
<dbReference type="Pfam" id="PF00535">
    <property type="entry name" value="Glycos_transf_2"/>
    <property type="match status" value="1"/>
</dbReference>
<dbReference type="PANTHER" id="PTHR22916:SF51">
    <property type="entry name" value="GLYCOSYLTRANSFERASE EPSH-RELATED"/>
    <property type="match status" value="1"/>
</dbReference>
<dbReference type="PANTHER" id="PTHR22916">
    <property type="entry name" value="GLYCOSYLTRANSFERASE"/>
    <property type="match status" value="1"/>
</dbReference>
<evidence type="ECO:0000256" key="2">
    <source>
        <dbReference type="ARBA" id="ARBA00022679"/>
    </source>
</evidence>
<evidence type="ECO:0000313" key="4">
    <source>
        <dbReference type="EMBL" id="SDB79390.1"/>
    </source>
</evidence>